<accession>A0A072U7G8</accession>
<proteinExistence type="predicted"/>
<evidence type="ECO:0000313" key="3">
    <source>
        <dbReference type="Proteomes" id="UP000002051"/>
    </source>
</evidence>
<evidence type="ECO:0000313" key="1">
    <source>
        <dbReference type="EMBL" id="KEH21785.1"/>
    </source>
</evidence>
<organism evidence="1 3">
    <name type="scientific">Medicago truncatula</name>
    <name type="common">Barrel medic</name>
    <name type="synonym">Medicago tribuloides</name>
    <dbReference type="NCBI Taxonomy" id="3880"/>
    <lineage>
        <taxon>Eukaryota</taxon>
        <taxon>Viridiplantae</taxon>
        <taxon>Streptophyta</taxon>
        <taxon>Embryophyta</taxon>
        <taxon>Tracheophyta</taxon>
        <taxon>Spermatophyta</taxon>
        <taxon>Magnoliopsida</taxon>
        <taxon>eudicotyledons</taxon>
        <taxon>Gunneridae</taxon>
        <taxon>Pentapetalae</taxon>
        <taxon>rosids</taxon>
        <taxon>fabids</taxon>
        <taxon>Fabales</taxon>
        <taxon>Fabaceae</taxon>
        <taxon>Papilionoideae</taxon>
        <taxon>50 kb inversion clade</taxon>
        <taxon>NPAAA clade</taxon>
        <taxon>Hologalegina</taxon>
        <taxon>IRL clade</taxon>
        <taxon>Trifolieae</taxon>
        <taxon>Medicago</taxon>
    </lineage>
</organism>
<dbReference type="AlphaFoldDB" id="A0A072U7G8"/>
<reference evidence="1 3" key="1">
    <citation type="journal article" date="2011" name="Nature">
        <title>The Medicago genome provides insight into the evolution of rhizobial symbioses.</title>
        <authorList>
            <person name="Young N.D."/>
            <person name="Debelle F."/>
            <person name="Oldroyd G.E."/>
            <person name="Geurts R."/>
            <person name="Cannon S.B."/>
            <person name="Udvardi M.K."/>
            <person name="Benedito V.A."/>
            <person name="Mayer K.F."/>
            <person name="Gouzy J."/>
            <person name="Schoof H."/>
            <person name="Van de Peer Y."/>
            <person name="Proost S."/>
            <person name="Cook D.R."/>
            <person name="Meyers B.C."/>
            <person name="Spannagl M."/>
            <person name="Cheung F."/>
            <person name="De Mita S."/>
            <person name="Krishnakumar V."/>
            <person name="Gundlach H."/>
            <person name="Zhou S."/>
            <person name="Mudge J."/>
            <person name="Bharti A.K."/>
            <person name="Murray J.D."/>
            <person name="Naoumkina M.A."/>
            <person name="Rosen B."/>
            <person name="Silverstein K.A."/>
            <person name="Tang H."/>
            <person name="Rombauts S."/>
            <person name="Zhao P.X."/>
            <person name="Zhou P."/>
            <person name="Barbe V."/>
            <person name="Bardou P."/>
            <person name="Bechner M."/>
            <person name="Bellec A."/>
            <person name="Berger A."/>
            <person name="Berges H."/>
            <person name="Bidwell S."/>
            <person name="Bisseling T."/>
            <person name="Choisne N."/>
            <person name="Couloux A."/>
            <person name="Denny R."/>
            <person name="Deshpande S."/>
            <person name="Dai X."/>
            <person name="Doyle J.J."/>
            <person name="Dudez A.M."/>
            <person name="Farmer A.D."/>
            <person name="Fouteau S."/>
            <person name="Franken C."/>
            <person name="Gibelin C."/>
            <person name="Gish J."/>
            <person name="Goldstein S."/>
            <person name="Gonzalez A.J."/>
            <person name="Green P.J."/>
            <person name="Hallab A."/>
            <person name="Hartog M."/>
            <person name="Hua A."/>
            <person name="Humphray S.J."/>
            <person name="Jeong D.H."/>
            <person name="Jing Y."/>
            <person name="Jocker A."/>
            <person name="Kenton S.M."/>
            <person name="Kim D.J."/>
            <person name="Klee K."/>
            <person name="Lai H."/>
            <person name="Lang C."/>
            <person name="Lin S."/>
            <person name="Macmil S.L."/>
            <person name="Magdelenat G."/>
            <person name="Matthews L."/>
            <person name="McCorrison J."/>
            <person name="Monaghan E.L."/>
            <person name="Mun J.H."/>
            <person name="Najar F.Z."/>
            <person name="Nicholson C."/>
            <person name="Noirot C."/>
            <person name="O'Bleness M."/>
            <person name="Paule C.R."/>
            <person name="Poulain J."/>
            <person name="Prion F."/>
            <person name="Qin B."/>
            <person name="Qu C."/>
            <person name="Retzel E.F."/>
            <person name="Riddle C."/>
            <person name="Sallet E."/>
            <person name="Samain S."/>
            <person name="Samson N."/>
            <person name="Sanders I."/>
            <person name="Saurat O."/>
            <person name="Scarpelli C."/>
            <person name="Schiex T."/>
            <person name="Segurens B."/>
            <person name="Severin A.J."/>
            <person name="Sherrier D.J."/>
            <person name="Shi R."/>
            <person name="Sims S."/>
            <person name="Singer S.R."/>
            <person name="Sinharoy S."/>
            <person name="Sterck L."/>
            <person name="Viollet A."/>
            <person name="Wang B.B."/>
            <person name="Wang K."/>
            <person name="Wang M."/>
            <person name="Wang X."/>
            <person name="Warfsmann J."/>
            <person name="Weissenbach J."/>
            <person name="White D.D."/>
            <person name="White J.D."/>
            <person name="Wiley G.B."/>
            <person name="Wincker P."/>
            <person name="Xing Y."/>
            <person name="Yang L."/>
            <person name="Yao Z."/>
            <person name="Ying F."/>
            <person name="Zhai J."/>
            <person name="Zhou L."/>
            <person name="Zuber A."/>
            <person name="Denarie J."/>
            <person name="Dixon R.A."/>
            <person name="May G.D."/>
            <person name="Schwartz D.C."/>
            <person name="Rogers J."/>
            <person name="Quetier F."/>
            <person name="Town C.D."/>
            <person name="Roe B.A."/>
        </authorList>
    </citation>
    <scope>NUCLEOTIDE SEQUENCE [LARGE SCALE GENOMIC DNA]</scope>
    <source>
        <strain evidence="1">A17</strain>
        <strain evidence="2 3">cv. Jemalong A17</strain>
    </source>
</reference>
<protein>
    <submittedName>
        <fullName evidence="1 2">Uncharacterized protein</fullName>
    </submittedName>
</protein>
<keyword evidence="3" id="KW-1185">Reference proteome</keyword>
<gene>
    <name evidence="1" type="ordered locus">MTR_7g017890</name>
</gene>
<dbReference type="EnsemblPlants" id="KEH21785">
    <property type="protein sequence ID" value="KEH21785"/>
    <property type="gene ID" value="MTR_7g017890"/>
</dbReference>
<dbReference type="HOGENOM" id="CLU_199307_0_0_1"/>
<dbReference type="Proteomes" id="UP000002051">
    <property type="component" value="Unassembled WGS sequence"/>
</dbReference>
<evidence type="ECO:0000313" key="2">
    <source>
        <dbReference type="EnsemblPlants" id="KEH21785"/>
    </source>
</evidence>
<reference evidence="1 3" key="2">
    <citation type="journal article" date="2014" name="BMC Genomics">
        <title>An improved genome release (version Mt4.0) for the model legume Medicago truncatula.</title>
        <authorList>
            <person name="Tang H."/>
            <person name="Krishnakumar V."/>
            <person name="Bidwell S."/>
            <person name="Rosen B."/>
            <person name="Chan A."/>
            <person name="Zhou S."/>
            <person name="Gentzbittel L."/>
            <person name="Childs K.L."/>
            <person name="Yandell M."/>
            <person name="Gundlach H."/>
            <person name="Mayer K.F."/>
            <person name="Schwartz D.C."/>
            <person name="Town C.D."/>
        </authorList>
    </citation>
    <scope>GENOME REANNOTATION</scope>
    <source>
        <strain evidence="1">A17</strain>
        <strain evidence="2 3">cv. Jemalong A17</strain>
    </source>
</reference>
<dbReference type="EMBL" id="CM001223">
    <property type="protein sequence ID" value="KEH21785.1"/>
    <property type="molecule type" value="Genomic_DNA"/>
</dbReference>
<reference evidence="2" key="3">
    <citation type="submission" date="2015-04" db="UniProtKB">
        <authorList>
            <consortium name="EnsemblPlants"/>
        </authorList>
    </citation>
    <scope>IDENTIFICATION</scope>
    <source>
        <strain evidence="2">cv. Jemalong A17</strain>
    </source>
</reference>
<sequence>MKLKNDDHMRITFSVFGQYISKGSIEFNSSLVISFKDIHESLIQTMTYEEIRACKDETYEEVSLIDP</sequence>
<name>A0A072U7G8_MEDTR</name>